<sequence>MNVVDRPVAVETRESVSCATSARDVATACCLGTPLRNEIDARDAGLLQLATDRATEAIAAHHGDGPQAGKIQAHVIVAAGERHPGLLISNRRRAIARQP</sequence>
<name>A0ABZ3BMA3_BURPY</name>
<dbReference type="Proteomes" id="UP001484179">
    <property type="component" value="Chromosome 2"/>
</dbReference>
<reference evidence="1 2" key="1">
    <citation type="submission" date="2024-04" db="EMBL/GenBank/DDBJ databases">
        <title>Biological Control Activity of Plant Growth Promoting Rhizobacteria Burkholderia pyrrocinia BX1 against Tobacco black shank Introduction Tobacco black shank (TBS) caused by the oomycete Phytophthora. nicotianae (P. nicotianae) has become a destructive soil.</title>
        <authorList>
            <person name="Liu X."/>
            <person name="Shu C."/>
        </authorList>
    </citation>
    <scope>NUCLEOTIDE SEQUENCE [LARGE SCALE GENOMIC DNA]</scope>
    <source>
        <strain evidence="1 2">BX1</strain>
    </source>
</reference>
<organism evidence="1 2">
    <name type="scientific">Burkholderia pyrrocinia</name>
    <name type="common">Pseudomonas pyrrocinia</name>
    <dbReference type="NCBI Taxonomy" id="60550"/>
    <lineage>
        <taxon>Bacteria</taxon>
        <taxon>Pseudomonadati</taxon>
        <taxon>Pseudomonadota</taxon>
        <taxon>Betaproteobacteria</taxon>
        <taxon>Burkholderiales</taxon>
        <taxon>Burkholderiaceae</taxon>
        <taxon>Burkholderia</taxon>
        <taxon>Burkholderia cepacia complex</taxon>
    </lineage>
</organism>
<protein>
    <submittedName>
        <fullName evidence="1">Uncharacterized protein</fullName>
    </submittedName>
</protein>
<evidence type="ECO:0000313" key="2">
    <source>
        <dbReference type="Proteomes" id="UP001484179"/>
    </source>
</evidence>
<proteinExistence type="predicted"/>
<keyword evidence="2" id="KW-1185">Reference proteome</keyword>
<gene>
    <name evidence="1" type="ORF">WN985_27615</name>
</gene>
<evidence type="ECO:0000313" key="1">
    <source>
        <dbReference type="EMBL" id="WZW56322.1"/>
    </source>
</evidence>
<dbReference type="RefSeq" id="WP_342310243.1">
    <property type="nucleotide sequence ID" value="NZ_CP150850.1"/>
</dbReference>
<dbReference type="EMBL" id="CP150850">
    <property type="protein sequence ID" value="WZW56322.1"/>
    <property type="molecule type" value="Genomic_DNA"/>
</dbReference>
<accession>A0ABZ3BMA3</accession>